<dbReference type="Pfam" id="PF14670">
    <property type="entry name" value="FXa_inhibition"/>
    <property type="match status" value="1"/>
</dbReference>
<reference evidence="2 3" key="2">
    <citation type="submission" date="2018-10" db="EMBL/GenBank/DDBJ databases">
        <authorList>
            <consortium name="Pathogen Informatics"/>
        </authorList>
    </citation>
    <scope>NUCLEOTIDE SEQUENCE [LARGE SCALE GENOMIC DNA]</scope>
</reference>
<dbReference type="EMBL" id="UXUI01008009">
    <property type="protein sequence ID" value="VDD90200.1"/>
    <property type="molecule type" value="Genomic_DNA"/>
</dbReference>
<name>A0A0N4V540_ENTVE</name>
<dbReference type="OrthoDB" id="2015116at2759"/>
<protein>
    <submittedName>
        <fullName evidence="4">EGF-like domain-containing protein</fullName>
    </submittedName>
</protein>
<evidence type="ECO:0000313" key="2">
    <source>
        <dbReference type="EMBL" id="VDD90200.1"/>
    </source>
</evidence>
<dbReference type="SUPFAM" id="SSF57196">
    <property type="entry name" value="EGF/Laminin"/>
    <property type="match status" value="1"/>
</dbReference>
<gene>
    <name evidence="2" type="ORF">EVEC_LOCUS4951</name>
</gene>
<reference evidence="4" key="1">
    <citation type="submission" date="2017-02" db="UniProtKB">
        <authorList>
            <consortium name="WormBaseParasite"/>
        </authorList>
    </citation>
    <scope>IDENTIFICATION</scope>
</reference>
<dbReference type="WBParaSite" id="EVEC_0000532001-mRNA-1">
    <property type="protein sequence ID" value="EVEC_0000532001-mRNA-1"/>
    <property type="gene ID" value="EVEC_0000532001"/>
</dbReference>
<dbReference type="Proteomes" id="UP000274131">
    <property type="component" value="Unassembled WGS sequence"/>
</dbReference>
<feature type="chain" id="PRO_5043122685" evidence="1">
    <location>
        <begin position="22"/>
        <end position="326"/>
    </location>
</feature>
<organism evidence="4">
    <name type="scientific">Enterobius vermicularis</name>
    <name type="common">Human pinworm</name>
    <dbReference type="NCBI Taxonomy" id="51028"/>
    <lineage>
        <taxon>Eukaryota</taxon>
        <taxon>Metazoa</taxon>
        <taxon>Ecdysozoa</taxon>
        <taxon>Nematoda</taxon>
        <taxon>Chromadorea</taxon>
        <taxon>Rhabditida</taxon>
        <taxon>Spirurina</taxon>
        <taxon>Oxyuridomorpha</taxon>
        <taxon>Oxyuroidea</taxon>
        <taxon>Oxyuridae</taxon>
        <taxon>Enterobius</taxon>
    </lineage>
</organism>
<dbReference type="STRING" id="51028.A0A0N4V540"/>
<sequence length="326" mass="36673">MLLFVVVVVVVVVVAAAAADATDTDILIILSKSAKVERSGKSNQVPERVTVHMNFAIFCNLCSVSVGFASMQCWAVLRIATLVLTLNTVTKAIYNSETPLLSNSQGSDRLSKGCYTSEKSGREICHIIDPDTSCLTSLKSFEYPNIEHATFSLKYGLDECNCSEHSVQRIWFSDESVLQSVFELQKAFYFLQYECDFGYEFLDDAKLLYCRKGKWEPETLPRCVGKGVCRRDNGGCSHTCLAINNRDFECRCPEQMELGPDKKNCIYKGTVQNYWSSDRIKFWTSAVVTVKEEQTDDEDCVCRRIDSYGTLSCDCPKDQKPIARLD</sequence>
<dbReference type="Gene3D" id="2.10.25.10">
    <property type="entry name" value="Laminin"/>
    <property type="match status" value="1"/>
</dbReference>
<proteinExistence type="predicted"/>
<evidence type="ECO:0000313" key="3">
    <source>
        <dbReference type="Proteomes" id="UP000274131"/>
    </source>
</evidence>
<keyword evidence="3" id="KW-1185">Reference proteome</keyword>
<evidence type="ECO:0000256" key="1">
    <source>
        <dbReference type="SAM" id="SignalP"/>
    </source>
</evidence>
<feature type="signal peptide" evidence="1">
    <location>
        <begin position="1"/>
        <end position="21"/>
    </location>
</feature>
<keyword evidence="1" id="KW-0732">Signal</keyword>
<accession>A0A0N4V540</accession>
<dbReference type="AlphaFoldDB" id="A0A0N4V540"/>
<evidence type="ECO:0000313" key="4">
    <source>
        <dbReference type="WBParaSite" id="EVEC_0000532001-mRNA-1"/>
    </source>
</evidence>